<dbReference type="GO" id="GO:0003700">
    <property type="term" value="F:DNA-binding transcription factor activity"/>
    <property type="evidence" value="ECO:0007669"/>
    <property type="project" value="InterPro"/>
</dbReference>
<dbReference type="PATRIC" id="fig|66969.6.peg.1164"/>
<dbReference type="PANTHER" id="PTHR30204:SF90">
    <property type="entry name" value="HTH-TYPE TRANSCRIPTIONAL ACTIVATOR MTA"/>
    <property type="match status" value="1"/>
</dbReference>
<accession>A0A0W1AJ24</accession>
<dbReference type="InterPro" id="IPR047057">
    <property type="entry name" value="MerR_fam"/>
</dbReference>
<dbReference type="RefSeq" id="WP_058479869.1">
    <property type="nucleotide sequence ID" value="NZ_CAAAIQ010000044.1"/>
</dbReference>
<dbReference type="STRING" id="66969.Lwal_1061"/>
<keyword evidence="1" id="KW-0238">DNA-binding</keyword>
<feature type="domain" description="HTH merR-type" evidence="3">
    <location>
        <begin position="3"/>
        <end position="72"/>
    </location>
</feature>
<evidence type="ECO:0000256" key="1">
    <source>
        <dbReference type="ARBA" id="ARBA00023125"/>
    </source>
</evidence>
<dbReference type="Proteomes" id="UP000054729">
    <property type="component" value="Unassembled WGS sequence"/>
</dbReference>
<dbReference type="AlphaFoldDB" id="A0A0W1AJ24"/>
<dbReference type="SUPFAM" id="SSF46955">
    <property type="entry name" value="Putative DNA-binding domain"/>
    <property type="match status" value="1"/>
</dbReference>
<keyword evidence="5" id="KW-1185">Reference proteome</keyword>
<evidence type="ECO:0000313" key="5">
    <source>
        <dbReference type="Proteomes" id="UP000054729"/>
    </source>
</evidence>
<evidence type="ECO:0000259" key="3">
    <source>
        <dbReference type="PROSITE" id="PS50937"/>
    </source>
</evidence>
<dbReference type="PANTHER" id="PTHR30204">
    <property type="entry name" value="REDOX-CYCLING DRUG-SENSING TRANSCRIPTIONAL ACTIVATOR SOXR"/>
    <property type="match status" value="1"/>
</dbReference>
<organism evidence="4 5">
    <name type="scientific">Legionella waltersii</name>
    <dbReference type="NCBI Taxonomy" id="66969"/>
    <lineage>
        <taxon>Bacteria</taxon>
        <taxon>Pseudomonadati</taxon>
        <taxon>Pseudomonadota</taxon>
        <taxon>Gammaproteobacteria</taxon>
        <taxon>Legionellales</taxon>
        <taxon>Legionellaceae</taxon>
        <taxon>Legionella</taxon>
    </lineage>
</organism>
<dbReference type="CDD" id="cd01106">
    <property type="entry name" value="HTH_TipAL-Mta"/>
    <property type="match status" value="1"/>
</dbReference>
<feature type="compositionally biased region" description="Basic and acidic residues" evidence="2">
    <location>
        <begin position="139"/>
        <end position="148"/>
    </location>
</feature>
<reference evidence="4 5" key="1">
    <citation type="submission" date="2015-11" db="EMBL/GenBank/DDBJ databases">
        <title>Genomic analysis of 38 Legionella species identifies large and diverse effector repertoires.</title>
        <authorList>
            <person name="Burstein D."/>
            <person name="Amaro F."/>
            <person name="Zusman T."/>
            <person name="Lifshitz Z."/>
            <person name="Cohen O."/>
            <person name="Gilbert J.A."/>
            <person name="Pupko T."/>
            <person name="Shuman H.A."/>
            <person name="Segal G."/>
        </authorList>
    </citation>
    <scope>NUCLEOTIDE SEQUENCE [LARGE SCALE GENOMIC DNA]</scope>
    <source>
        <strain evidence="4 5">ATCC 51914</strain>
    </source>
</reference>
<proteinExistence type="predicted"/>
<protein>
    <submittedName>
        <fullName evidence="4">GTP cyclohydrolase</fullName>
    </submittedName>
</protein>
<dbReference type="InterPro" id="IPR009061">
    <property type="entry name" value="DNA-bd_dom_put_sf"/>
</dbReference>
<dbReference type="PROSITE" id="PS50937">
    <property type="entry name" value="HTH_MERR_2"/>
    <property type="match status" value="1"/>
</dbReference>
<evidence type="ECO:0000256" key="2">
    <source>
        <dbReference type="SAM" id="MobiDB-lite"/>
    </source>
</evidence>
<dbReference type="InterPro" id="IPR000551">
    <property type="entry name" value="MerR-type_HTH_dom"/>
</dbReference>
<dbReference type="OrthoDB" id="9789995at2"/>
<comment type="caution">
    <text evidence="4">The sequence shown here is derived from an EMBL/GenBank/DDBJ whole genome shotgun (WGS) entry which is preliminary data.</text>
</comment>
<dbReference type="Pfam" id="PF13411">
    <property type="entry name" value="MerR_1"/>
    <property type="match status" value="1"/>
</dbReference>
<sequence>MKYHKIKDISRMTALSIRSLQYYDDIGLLKPAQRSESGYRLYSDNDLIRLQQVVTLKFLGFSLASIKEILERPEFEVLTSMRLQAEALKEKAQRIFEASDLTTYIAGQIEAGQLVNWNSTLQIINILETHRMNETLEKKYQTNPEKSELGQVSSTDLN</sequence>
<dbReference type="SMART" id="SM00422">
    <property type="entry name" value="HTH_MERR"/>
    <property type="match status" value="1"/>
</dbReference>
<gene>
    <name evidence="4" type="ORF">Lwal_1061</name>
</gene>
<dbReference type="GO" id="GO:0016787">
    <property type="term" value="F:hydrolase activity"/>
    <property type="evidence" value="ECO:0007669"/>
    <property type="project" value="UniProtKB-KW"/>
</dbReference>
<evidence type="ECO:0000313" key="4">
    <source>
        <dbReference type="EMBL" id="KTD81240.1"/>
    </source>
</evidence>
<keyword evidence="4" id="KW-0378">Hydrolase</keyword>
<dbReference type="GO" id="GO:0003677">
    <property type="term" value="F:DNA binding"/>
    <property type="evidence" value="ECO:0007669"/>
    <property type="project" value="UniProtKB-KW"/>
</dbReference>
<dbReference type="Gene3D" id="1.10.1660.10">
    <property type="match status" value="1"/>
</dbReference>
<feature type="region of interest" description="Disordered" evidence="2">
    <location>
        <begin position="139"/>
        <end position="158"/>
    </location>
</feature>
<name>A0A0W1AJ24_9GAMM</name>
<dbReference type="EMBL" id="LNZB01000027">
    <property type="protein sequence ID" value="KTD81240.1"/>
    <property type="molecule type" value="Genomic_DNA"/>
</dbReference>